<comment type="similarity">
    <text evidence="5">Belongs to the class-II pyridoxal-phosphate-dependent aminotransferase family. MalY/PatB cystathionine beta-lyase subfamily.</text>
</comment>
<keyword evidence="8" id="KW-1185">Reference proteome</keyword>
<dbReference type="STRING" id="273121.WS0402"/>
<dbReference type="InterPro" id="IPR051798">
    <property type="entry name" value="Class-II_PLP-Dep_Aminotrans"/>
</dbReference>
<evidence type="ECO:0000256" key="2">
    <source>
        <dbReference type="ARBA" id="ARBA00012224"/>
    </source>
</evidence>
<evidence type="ECO:0000256" key="4">
    <source>
        <dbReference type="ARBA" id="ARBA00023239"/>
    </source>
</evidence>
<dbReference type="SUPFAM" id="SSF53383">
    <property type="entry name" value="PLP-dependent transferases"/>
    <property type="match status" value="1"/>
</dbReference>
<dbReference type="Gene3D" id="3.40.640.10">
    <property type="entry name" value="Type I PLP-dependent aspartate aminotransferase-like (Major domain)"/>
    <property type="match status" value="1"/>
</dbReference>
<dbReference type="EC" id="4.4.1.13" evidence="2"/>
<dbReference type="AlphaFoldDB" id="Q7MSI7"/>
<sequence length="389" mass="44123">MSQIYQGARFKAYCPKRQGSDSLKFDGMEAEFGRSDLLAFWVADMDFLPPSFIPKLIAQKSREVLGYPHLSPSVKESVAGWFQRRFGVEVESEAVIPTSGVVTSMYVAIEEFTQKGDKIVLQSPVYGPFFSIIQGSGRQILDNPLRLSESGYGMDLEHLENLFLKEHPKMLLFCSPQNPTGRVWRHEELGDLVRLCARYEVLLVSDEIHFDLVYERHTPLLAIEEARERTILISAPTKSFNVPGLNISYAVIPSKLLRERFEKRARIVHIARPNAIGLAVMEALYQEGEEWLLGLLEYLKANRSLLEGFIATHPKLKGVAPQGTYLYWIDFGGLNLSHEELKALFLEARLALSPGKFFTHGRETSHFRFNFGTSRARVREGLKCLGKIL</sequence>
<dbReference type="GO" id="GO:0047804">
    <property type="term" value="F:cysteine-S-conjugate beta-lyase activity"/>
    <property type="evidence" value="ECO:0007669"/>
    <property type="project" value="UniProtKB-EC"/>
</dbReference>
<dbReference type="Gene3D" id="3.90.1150.10">
    <property type="entry name" value="Aspartate Aminotransferase, domain 1"/>
    <property type="match status" value="1"/>
</dbReference>
<dbReference type="PANTHER" id="PTHR43525:SF1">
    <property type="entry name" value="PROTEIN MALY"/>
    <property type="match status" value="1"/>
</dbReference>
<proteinExistence type="inferred from homology"/>
<dbReference type="PANTHER" id="PTHR43525">
    <property type="entry name" value="PROTEIN MALY"/>
    <property type="match status" value="1"/>
</dbReference>
<feature type="domain" description="Aminotransferase class I/classII large" evidence="6">
    <location>
        <begin position="57"/>
        <end position="383"/>
    </location>
</feature>
<dbReference type="InterPro" id="IPR015424">
    <property type="entry name" value="PyrdxlP-dep_Trfase"/>
</dbReference>
<dbReference type="GO" id="GO:0008483">
    <property type="term" value="F:transaminase activity"/>
    <property type="evidence" value="ECO:0007669"/>
    <property type="project" value="UniProtKB-KW"/>
</dbReference>
<name>Q7MSI7_WOLSU</name>
<accession>Q7MSI7</accession>
<dbReference type="Pfam" id="PF00155">
    <property type="entry name" value="Aminotran_1_2"/>
    <property type="match status" value="1"/>
</dbReference>
<dbReference type="NCBIfam" id="TIGR04350">
    <property type="entry name" value="C_S_lyase_PatB"/>
    <property type="match status" value="1"/>
</dbReference>
<evidence type="ECO:0000313" key="7">
    <source>
        <dbReference type="EMBL" id="CAE09547.1"/>
    </source>
</evidence>
<reference evidence="7 8" key="1">
    <citation type="journal article" date="2003" name="Proc. Natl. Acad. Sci. U.S.A.">
        <title>Complete genome sequence and analysis of Wolinella succinogenes.</title>
        <authorList>
            <person name="Baar C."/>
            <person name="Eppinger M."/>
            <person name="Raddatz G."/>
            <person name="Simon JM."/>
            <person name="Lanz C."/>
            <person name="Klimmek O."/>
            <person name="Nandakumar R."/>
            <person name="Gross R."/>
            <person name="Rosinus A."/>
            <person name="Keller H."/>
            <person name="Jagtap P."/>
            <person name="Linke B."/>
            <person name="Meyer F."/>
            <person name="Lederer H."/>
            <person name="Schuster S.C."/>
        </authorList>
    </citation>
    <scope>NUCLEOTIDE SEQUENCE [LARGE SCALE GENOMIC DNA]</scope>
    <source>
        <strain evidence="8">ATCC 29543 / DSM 1740 / CCUG 13145 / JCM 31913 / LMG 7466 / NCTC 11488 / FDC 602W</strain>
    </source>
</reference>
<dbReference type="eggNOG" id="COG1168">
    <property type="taxonomic scope" value="Bacteria"/>
</dbReference>
<dbReference type="GO" id="GO:0030170">
    <property type="term" value="F:pyridoxal phosphate binding"/>
    <property type="evidence" value="ECO:0007669"/>
    <property type="project" value="InterPro"/>
</dbReference>
<dbReference type="EMBL" id="BX571658">
    <property type="protein sequence ID" value="CAE09547.1"/>
    <property type="molecule type" value="Genomic_DNA"/>
</dbReference>
<keyword evidence="4" id="KW-0456">Lyase</keyword>
<dbReference type="HOGENOM" id="CLU_017584_15_0_7"/>
<dbReference type="InterPro" id="IPR015422">
    <property type="entry name" value="PyrdxlP-dep_Trfase_small"/>
</dbReference>
<evidence type="ECO:0000259" key="6">
    <source>
        <dbReference type="Pfam" id="PF00155"/>
    </source>
</evidence>
<comment type="cofactor">
    <cofactor evidence="1">
        <name>pyridoxal 5'-phosphate</name>
        <dbReference type="ChEBI" id="CHEBI:597326"/>
    </cofactor>
</comment>
<evidence type="ECO:0000313" key="8">
    <source>
        <dbReference type="Proteomes" id="UP000000422"/>
    </source>
</evidence>
<keyword evidence="7" id="KW-0808">Transferase</keyword>
<organism evidence="8">
    <name type="scientific">Wolinella succinogenes (strain ATCC 29543 / DSM 1740 / CCUG 13145 / JCM 31913 / LMG 7466 / NCTC 11488 / FDC 602W)</name>
    <name type="common">Vibrio succinogenes</name>
    <dbReference type="NCBI Taxonomy" id="273121"/>
    <lineage>
        <taxon>Bacteria</taxon>
        <taxon>Pseudomonadati</taxon>
        <taxon>Campylobacterota</taxon>
        <taxon>Epsilonproteobacteria</taxon>
        <taxon>Campylobacterales</taxon>
        <taxon>Helicobacteraceae</taxon>
        <taxon>Wolinella</taxon>
    </lineage>
</organism>
<dbReference type="InterPro" id="IPR027619">
    <property type="entry name" value="C-S_lyase_PatB-like"/>
</dbReference>
<keyword evidence="3" id="KW-0663">Pyridoxal phosphate</keyword>
<keyword evidence="7" id="KW-0032">Aminotransferase</keyword>
<evidence type="ECO:0000256" key="1">
    <source>
        <dbReference type="ARBA" id="ARBA00001933"/>
    </source>
</evidence>
<protein>
    <recommendedName>
        <fullName evidence="2">cysteine-S-conjugate beta-lyase</fullName>
        <ecNumber evidence="2">4.4.1.13</ecNumber>
    </recommendedName>
</protein>
<dbReference type="KEGG" id="wsu:WS0402"/>
<dbReference type="CDD" id="cd00609">
    <property type="entry name" value="AAT_like"/>
    <property type="match status" value="1"/>
</dbReference>
<dbReference type="InterPro" id="IPR004839">
    <property type="entry name" value="Aminotransferase_I/II_large"/>
</dbReference>
<evidence type="ECO:0000256" key="3">
    <source>
        <dbReference type="ARBA" id="ARBA00022898"/>
    </source>
</evidence>
<dbReference type="InterPro" id="IPR015421">
    <property type="entry name" value="PyrdxlP-dep_Trfase_major"/>
</dbReference>
<dbReference type="Proteomes" id="UP000000422">
    <property type="component" value="Chromosome"/>
</dbReference>
<evidence type="ECO:0000256" key="5">
    <source>
        <dbReference type="ARBA" id="ARBA00037974"/>
    </source>
</evidence>
<gene>
    <name evidence="7" type="primary">PATB</name>
    <name evidence="7" type="ordered locus">WS0402</name>
</gene>
<dbReference type="RefSeq" id="WP_011138347.1">
    <property type="nucleotide sequence ID" value="NC_005090.1"/>
</dbReference>